<dbReference type="STRING" id="3880.A0A072TZZ1"/>
<name>A0A072TZZ1_MEDTR</name>
<dbReference type="PANTHER" id="PTHR11439:SF486">
    <property type="entry name" value="RLK (RECEPTOR-LIKE KINASE) PROTEIN, PUTATIVE-RELATED"/>
    <property type="match status" value="1"/>
</dbReference>
<feature type="region of interest" description="Disordered" evidence="1">
    <location>
        <begin position="209"/>
        <end position="260"/>
    </location>
</feature>
<reference evidence="2 4" key="1">
    <citation type="journal article" date="2011" name="Nature">
        <title>The Medicago genome provides insight into the evolution of rhizobial symbioses.</title>
        <authorList>
            <person name="Young N.D."/>
            <person name="Debelle F."/>
            <person name="Oldroyd G.E."/>
            <person name="Geurts R."/>
            <person name="Cannon S.B."/>
            <person name="Udvardi M.K."/>
            <person name="Benedito V.A."/>
            <person name="Mayer K.F."/>
            <person name="Gouzy J."/>
            <person name="Schoof H."/>
            <person name="Van de Peer Y."/>
            <person name="Proost S."/>
            <person name="Cook D.R."/>
            <person name="Meyers B.C."/>
            <person name="Spannagl M."/>
            <person name="Cheung F."/>
            <person name="De Mita S."/>
            <person name="Krishnakumar V."/>
            <person name="Gundlach H."/>
            <person name="Zhou S."/>
            <person name="Mudge J."/>
            <person name="Bharti A.K."/>
            <person name="Murray J.D."/>
            <person name="Naoumkina M.A."/>
            <person name="Rosen B."/>
            <person name="Silverstein K.A."/>
            <person name="Tang H."/>
            <person name="Rombauts S."/>
            <person name="Zhao P.X."/>
            <person name="Zhou P."/>
            <person name="Barbe V."/>
            <person name="Bardou P."/>
            <person name="Bechner M."/>
            <person name="Bellec A."/>
            <person name="Berger A."/>
            <person name="Berges H."/>
            <person name="Bidwell S."/>
            <person name="Bisseling T."/>
            <person name="Choisne N."/>
            <person name="Couloux A."/>
            <person name="Denny R."/>
            <person name="Deshpande S."/>
            <person name="Dai X."/>
            <person name="Doyle J.J."/>
            <person name="Dudez A.M."/>
            <person name="Farmer A.D."/>
            <person name="Fouteau S."/>
            <person name="Franken C."/>
            <person name="Gibelin C."/>
            <person name="Gish J."/>
            <person name="Goldstein S."/>
            <person name="Gonzalez A.J."/>
            <person name="Green P.J."/>
            <person name="Hallab A."/>
            <person name="Hartog M."/>
            <person name="Hua A."/>
            <person name="Humphray S.J."/>
            <person name="Jeong D.H."/>
            <person name="Jing Y."/>
            <person name="Jocker A."/>
            <person name="Kenton S.M."/>
            <person name="Kim D.J."/>
            <person name="Klee K."/>
            <person name="Lai H."/>
            <person name="Lang C."/>
            <person name="Lin S."/>
            <person name="Macmil S.L."/>
            <person name="Magdelenat G."/>
            <person name="Matthews L."/>
            <person name="McCorrison J."/>
            <person name="Monaghan E.L."/>
            <person name="Mun J.H."/>
            <person name="Najar F.Z."/>
            <person name="Nicholson C."/>
            <person name="Noirot C."/>
            <person name="O'Bleness M."/>
            <person name="Paule C.R."/>
            <person name="Poulain J."/>
            <person name="Prion F."/>
            <person name="Qin B."/>
            <person name="Qu C."/>
            <person name="Retzel E.F."/>
            <person name="Riddle C."/>
            <person name="Sallet E."/>
            <person name="Samain S."/>
            <person name="Samson N."/>
            <person name="Sanders I."/>
            <person name="Saurat O."/>
            <person name="Scarpelli C."/>
            <person name="Schiex T."/>
            <person name="Segurens B."/>
            <person name="Severin A.J."/>
            <person name="Sherrier D.J."/>
            <person name="Shi R."/>
            <person name="Sims S."/>
            <person name="Singer S.R."/>
            <person name="Sinharoy S."/>
            <person name="Sterck L."/>
            <person name="Viollet A."/>
            <person name="Wang B.B."/>
            <person name="Wang K."/>
            <person name="Wang M."/>
            <person name="Wang X."/>
            <person name="Warfsmann J."/>
            <person name="Weissenbach J."/>
            <person name="White D.D."/>
            <person name="White J.D."/>
            <person name="Wiley G.B."/>
            <person name="Wincker P."/>
            <person name="Xing Y."/>
            <person name="Yang L."/>
            <person name="Yao Z."/>
            <person name="Ying F."/>
            <person name="Zhai J."/>
            <person name="Zhou L."/>
            <person name="Zuber A."/>
            <person name="Denarie J."/>
            <person name="Dixon R.A."/>
            <person name="May G.D."/>
            <person name="Schwartz D.C."/>
            <person name="Rogers J."/>
            <person name="Quetier F."/>
            <person name="Town C.D."/>
            <person name="Roe B.A."/>
        </authorList>
    </citation>
    <scope>NUCLEOTIDE SEQUENCE [LARGE SCALE GENOMIC DNA]</scope>
    <source>
        <strain evidence="2">A17</strain>
        <strain evidence="3 4">cv. Jemalong A17</strain>
    </source>
</reference>
<evidence type="ECO:0000256" key="1">
    <source>
        <dbReference type="SAM" id="MobiDB-lite"/>
    </source>
</evidence>
<dbReference type="EMBL" id="CM001223">
    <property type="protein sequence ID" value="KEH22756.1"/>
    <property type="molecule type" value="Genomic_DNA"/>
</dbReference>
<evidence type="ECO:0000313" key="4">
    <source>
        <dbReference type="Proteomes" id="UP000002051"/>
    </source>
</evidence>
<feature type="compositionally biased region" description="Basic and acidic residues" evidence="1">
    <location>
        <begin position="242"/>
        <end position="254"/>
    </location>
</feature>
<accession>A0A072TZZ1</accession>
<keyword evidence="4" id="KW-1185">Reference proteome</keyword>
<reference evidence="3" key="3">
    <citation type="submission" date="2015-04" db="UniProtKB">
        <authorList>
            <consortium name="EnsemblPlants"/>
        </authorList>
    </citation>
    <scope>IDENTIFICATION</scope>
    <source>
        <strain evidence="3">cv. Jemalong A17</strain>
    </source>
</reference>
<proteinExistence type="predicted"/>
<dbReference type="AlphaFoldDB" id="A0A072TZZ1"/>
<organism evidence="2 4">
    <name type="scientific">Medicago truncatula</name>
    <name type="common">Barrel medic</name>
    <name type="synonym">Medicago tribuloides</name>
    <dbReference type="NCBI Taxonomy" id="3880"/>
    <lineage>
        <taxon>Eukaryota</taxon>
        <taxon>Viridiplantae</taxon>
        <taxon>Streptophyta</taxon>
        <taxon>Embryophyta</taxon>
        <taxon>Tracheophyta</taxon>
        <taxon>Spermatophyta</taxon>
        <taxon>Magnoliopsida</taxon>
        <taxon>eudicotyledons</taxon>
        <taxon>Gunneridae</taxon>
        <taxon>Pentapetalae</taxon>
        <taxon>rosids</taxon>
        <taxon>fabids</taxon>
        <taxon>Fabales</taxon>
        <taxon>Fabaceae</taxon>
        <taxon>Papilionoideae</taxon>
        <taxon>50 kb inversion clade</taxon>
        <taxon>NPAAA clade</taxon>
        <taxon>Hologalegina</taxon>
        <taxon>IRL clade</taxon>
        <taxon>Trifolieae</taxon>
        <taxon>Medicago</taxon>
    </lineage>
</organism>
<dbReference type="HOGENOM" id="CLU_1071056_0_0_1"/>
<dbReference type="Proteomes" id="UP000002051">
    <property type="component" value="Unassembled WGS sequence"/>
</dbReference>
<dbReference type="PANTHER" id="PTHR11439">
    <property type="entry name" value="GAG-POL-RELATED RETROTRANSPOSON"/>
    <property type="match status" value="1"/>
</dbReference>
<evidence type="ECO:0000313" key="2">
    <source>
        <dbReference type="EMBL" id="KEH22756.1"/>
    </source>
</evidence>
<dbReference type="CDD" id="cd09272">
    <property type="entry name" value="RNase_HI_RT_Ty1"/>
    <property type="match status" value="1"/>
</dbReference>
<feature type="compositionally biased region" description="Polar residues" evidence="1">
    <location>
        <begin position="209"/>
        <end position="232"/>
    </location>
</feature>
<sequence>MIGSLLDVTASRPDTTFDVGVCARYQAEPKVSHLINSMFVGYCDVDWTGSANDRKRKFEGCFFSGNNLISWFSKKQNCVSFSTAVTEYIAAEIPSISQRIPFKIARLNTLIYFIVIRDLVENTIVTLEHVDTEKKLADIFTKALDAVQFENEIRNDYSVDPAIIFMKPHTMPSLYLDPIKPLHIEPNVDVTAKSFDVMNVVAGVETSSKSVSENVSVGNPRSEKTLGQSSLVNVVVGDTTDENVHVSPSKEKSPEPMTSP</sequence>
<reference evidence="2 4" key="2">
    <citation type="journal article" date="2014" name="BMC Genomics">
        <title>An improved genome release (version Mt4.0) for the model legume Medicago truncatula.</title>
        <authorList>
            <person name="Tang H."/>
            <person name="Krishnakumar V."/>
            <person name="Bidwell S."/>
            <person name="Rosen B."/>
            <person name="Chan A."/>
            <person name="Zhou S."/>
            <person name="Gentzbittel L."/>
            <person name="Childs K.L."/>
            <person name="Yandell M."/>
            <person name="Gundlach H."/>
            <person name="Mayer K.F."/>
            <person name="Schwartz D.C."/>
            <person name="Town C.D."/>
        </authorList>
    </citation>
    <scope>GENOME REANNOTATION</scope>
    <source>
        <strain evidence="2">A17</strain>
        <strain evidence="3 4">cv. Jemalong A17</strain>
    </source>
</reference>
<protein>
    <submittedName>
        <fullName evidence="2 3">Uncharacterized protein</fullName>
    </submittedName>
</protein>
<dbReference type="EnsemblPlants" id="KEH22756">
    <property type="protein sequence ID" value="KEH22756"/>
    <property type="gene ID" value="MTR_7g056703"/>
</dbReference>
<evidence type="ECO:0000313" key="3">
    <source>
        <dbReference type="EnsemblPlants" id="KEH22756"/>
    </source>
</evidence>
<gene>
    <name evidence="2" type="ordered locus">MTR_7g056703</name>
</gene>